<keyword evidence="6" id="KW-1185">Reference proteome</keyword>
<dbReference type="Pfam" id="PF08241">
    <property type="entry name" value="Methyltransf_11"/>
    <property type="match status" value="1"/>
</dbReference>
<feature type="domain" description="Methyltransferase type 11" evidence="4">
    <location>
        <begin position="58"/>
        <end position="151"/>
    </location>
</feature>
<dbReference type="Proteomes" id="UP001589568">
    <property type="component" value="Unassembled WGS sequence"/>
</dbReference>
<keyword evidence="3" id="KW-0949">S-adenosyl-L-methionine</keyword>
<proteinExistence type="predicted"/>
<evidence type="ECO:0000313" key="6">
    <source>
        <dbReference type="Proteomes" id="UP001589568"/>
    </source>
</evidence>
<name>A0ABV5NH57_9ACTN</name>
<dbReference type="Gene3D" id="3.40.50.150">
    <property type="entry name" value="Vaccinia Virus protein VP39"/>
    <property type="match status" value="1"/>
</dbReference>
<protein>
    <submittedName>
        <fullName evidence="5">Class I SAM-dependent methyltransferase</fullName>
        <ecNumber evidence="5">2.1.1.-</ecNumber>
    </submittedName>
</protein>
<evidence type="ECO:0000256" key="1">
    <source>
        <dbReference type="ARBA" id="ARBA00022603"/>
    </source>
</evidence>
<evidence type="ECO:0000256" key="2">
    <source>
        <dbReference type="ARBA" id="ARBA00022679"/>
    </source>
</evidence>
<comment type="caution">
    <text evidence="5">The sequence shown here is derived from an EMBL/GenBank/DDBJ whole genome shotgun (WGS) entry which is preliminary data.</text>
</comment>
<keyword evidence="2 5" id="KW-0808">Transferase</keyword>
<evidence type="ECO:0000256" key="3">
    <source>
        <dbReference type="ARBA" id="ARBA00022691"/>
    </source>
</evidence>
<reference evidence="5 6" key="1">
    <citation type="submission" date="2024-09" db="EMBL/GenBank/DDBJ databases">
        <authorList>
            <person name="Sun Q."/>
            <person name="Mori K."/>
        </authorList>
    </citation>
    <scope>NUCLEOTIDE SEQUENCE [LARGE SCALE GENOMIC DNA]</scope>
    <source>
        <strain evidence="5 6">JCM 3324</strain>
    </source>
</reference>
<dbReference type="EMBL" id="JBHMCF010000008">
    <property type="protein sequence ID" value="MFB9469631.1"/>
    <property type="molecule type" value="Genomic_DNA"/>
</dbReference>
<dbReference type="PANTHER" id="PTHR43464">
    <property type="entry name" value="METHYLTRANSFERASE"/>
    <property type="match status" value="1"/>
</dbReference>
<dbReference type="SUPFAM" id="SSF53335">
    <property type="entry name" value="S-adenosyl-L-methionine-dependent methyltransferases"/>
    <property type="match status" value="1"/>
</dbReference>
<evidence type="ECO:0000259" key="4">
    <source>
        <dbReference type="Pfam" id="PF08241"/>
    </source>
</evidence>
<dbReference type="GO" id="GO:0008168">
    <property type="term" value="F:methyltransferase activity"/>
    <property type="evidence" value="ECO:0007669"/>
    <property type="project" value="UniProtKB-KW"/>
</dbReference>
<dbReference type="EC" id="2.1.1.-" evidence="5"/>
<sequence>MPTIPHRFAEATSSSSYNDYDQMAEGYSAENETSLANAYYERPAMLELAGDVAGRRVLDAGCGSGPLFAELRSRGAIVTGIDASAGMLEMARRRLGPDADLHEVDLAGPLPFPDDTFDDVTASLVLHYLEDWGPTLAELRRVLKPGGRLLVSVDHPFSIALFQQMAGEKPAYFETRTRTEEWVMGGETVRMRFWDRPLHAMTEAFAAAGFRIDVISEPPFAPEARELFPEELGHIGPDRTRFLCFLFFVLEAG</sequence>
<dbReference type="InterPro" id="IPR013216">
    <property type="entry name" value="Methyltransf_11"/>
</dbReference>
<dbReference type="RefSeq" id="WP_345407754.1">
    <property type="nucleotide sequence ID" value="NZ_BAAAXS010000001.1"/>
</dbReference>
<dbReference type="InterPro" id="IPR029063">
    <property type="entry name" value="SAM-dependent_MTases_sf"/>
</dbReference>
<dbReference type="PANTHER" id="PTHR43464:SF19">
    <property type="entry name" value="UBIQUINONE BIOSYNTHESIS O-METHYLTRANSFERASE, MITOCHONDRIAL"/>
    <property type="match status" value="1"/>
</dbReference>
<keyword evidence="1 5" id="KW-0489">Methyltransferase</keyword>
<gene>
    <name evidence="5" type="ORF">ACFFR3_08935</name>
</gene>
<dbReference type="GO" id="GO:0032259">
    <property type="term" value="P:methylation"/>
    <property type="evidence" value="ECO:0007669"/>
    <property type="project" value="UniProtKB-KW"/>
</dbReference>
<dbReference type="CDD" id="cd02440">
    <property type="entry name" value="AdoMet_MTases"/>
    <property type="match status" value="1"/>
</dbReference>
<accession>A0ABV5NH57</accession>
<evidence type="ECO:0000313" key="5">
    <source>
        <dbReference type="EMBL" id="MFB9469631.1"/>
    </source>
</evidence>
<organism evidence="5 6">
    <name type="scientific">Nonomuraea salmonea</name>
    <dbReference type="NCBI Taxonomy" id="46181"/>
    <lineage>
        <taxon>Bacteria</taxon>
        <taxon>Bacillati</taxon>
        <taxon>Actinomycetota</taxon>
        <taxon>Actinomycetes</taxon>
        <taxon>Streptosporangiales</taxon>
        <taxon>Streptosporangiaceae</taxon>
        <taxon>Nonomuraea</taxon>
    </lineage>
</organism>